<dbReference type="PANTHER" id="PTHR46268:SF6">
    <property type="entry name" value="UNIVERSAL STRESS PROTEIN UP12"/>
    <property type="match status" value="1"/>
</dbReference>
<dbReference type="PANTHER" id="PTHR46268">
    <property type="entry name" value="STRESS RESPONSE PROTEIN NHAX"/>
    <property type="match status" value="1"/>
</dbReference>
<accession>A0A917BLW3</accession>
<dbReference type="InterPro" id="IPR006015">
    <property type="entry name" value="Universal_stress_UspA"/>
</dbReference>
<proteinExistence type="inferred from homology"/>
<feature type="domain" description="UspA" evidence="2">
    <location>
        <begin position="16"/>
        <end position="148"/>
    </location>
</feature>
<organism evidence="3 4">
    <name type="scientific">Marmoricola endophyticus</name>
    <dbReference type="NCBI Taxonomy" id="2040280"/>
    <lineage>
        <taxon>Bacteria</taxon>
        <taxon>Bacillati</taxon>
        <taxon>Actinomycetota</taxon>
        <taxon>Actinomycetes</taxon>
        <taxon>Propionibacteriales</taxon>
        <taxon>Nocardioidaceae</taxon>
        <taxon>Marmoricola</taxon>
    </lineage>
</organism>
<dbReference type="SUPFAM" id="SSF52402">
    <property type="entry name" value="Adenine nucleotide alpha hydrolases-like"/>
    <property type="match status" value="1"/>
</dbReference>
<dbReference type="InterPro" id="IPR006016">
    <property type="entry name" value="UspA"/>
</dbReference>
<protein>
    <submittedName>
        <fullName evidence="3">Universal stress protein A</fullName>
    </submittedName>
</protein>
<reference evidence="3" key="1">
    <citation type="journal article" date="2014" name="Int. J. Syst. Evol. Microbiol.">
        <title>Complete genome sequence of Corynebacterium casei LMG S-19264T (=DSM 44701T), isolated from a smear-ripened cheese.</title>
        <authorList>
            <consortium name="US DOE Joint Genome Institute (JGI-PGF)"/>
            <person name="Walter F."/>
            <person name="Albersmeier A."/>
            <person name="Kalinowski J."/>
            <person name="Ruckert C."/>
        </authorList>
    </citation>
    <scope>NUCLEOTIDE SEQUENCE</scope>
    <source>
        <strain evidence="3">CGMCC 1.16067</strain>
    </source>
</reference>
<evidence type="ECO:0000313" key="4">
    <source>
        <dbReference type="Proteomes" id="UP000649179"/>
    </source>
</evidence>
<dbReference type="AlphaFoldDB" id="A0A917BLW3"/>
<dbReference type="EMBL" id="BMKQ01000001">
    <property type="protein sequence ID" value="GGF48683.1"/>
    <property type="molecule type" value="Genomic_DNA"/>
</dbReference>
<dbReference type="Gene3D" id="3.40.50.620">
    <property type="entry name" value="HUPs"/>
    <property type="match status" value="1"/>
</dbReference>
<dbReference type="Proteomes" id="UP000649179">
    <property type="component" value="Unassembled WGS sequence"/>
</dbReference>
<dbReference type="PRINTS" id="PR01438">
    <property type="entry name" value="UNVRSLSTRESS"/>
</dbReference>
<sequence length="148" mass="15681">MQQEEYELGTDGPRLILVGVDGSETSIRAGSFAAGVARREGAELLAVFVTQSPAFAGSTPGGDPSAAYRGEEIEEMRQRVEEGAAYVGHPIRFRTAHGDPFSELTRIAEEERADSVIVGASASAGHRFVGSLAVRLVKAGRWPVTVVP</sequence>
<dbReference type="RefSeq" id="WP_229660810.1">
    <property type="nucleotide sequence ID" value="NZ_BMKQ01000001.1"/>
</dbReference>
<evidence type="ECO:0000313" key="3">
    <source>
        <dbReference type="EMBL" id="GGF48683.1"/>
    </source>
</evidence>
<dbReference type="InterPro" id="IPR014729">
    <property type="entry name" value="Rossmann-like_a/b/a_fold"/>
</dbReference>
<evidence type="ECO:0000259" key="2">
    <source>
        <dbReference type="Pfam" id="PF00582"/>
    </source>
</evidence>
<comment type="caution">
    <text evidence="3">The sequence shown here is derived from an EMBL/GenBank/DDBJ whole genome shotgun (WGS) entry which is preliminary data.</text>
</comment>
<keyword evidence="4" id="KW-1185">Reference proteome</keyword>
<comment type="similarity">
    <text evidence="1">Belongs to the universal stress protein A family.</text>
</comment>
<dbReference type="Pfam" id="PF00582">
    <property type="entry name" value="Usp"/>
    <property type="match status" value="1"/>
</dbReference>
<dbReference type="CDD" id="cd00293">
    <property type="entry name" value="USP-like"/>
    <property type="match status" value="1"/>
</dbReference>
<gene>
    <name evidence="3" type="ORF">GCM10011519_23380</name>
</gene>
<evidence type="ECO:0000256" key="1">
    <source>
        <dbReference type="ARBA" id="ARBA00008791"/>
    </source>
</evidence>
<name>A0A917BLW3_9ACTN</name>
<reference evidence="3" key="2">
    <citation type="submission" date="2020-09" db="EMBL/GenBank/DDBJ databases">
        <authorList>
            <person name="Sun Q."/>
            <person name="Zhou Y."/>
        </authorList>
    </citation>
    <scope>NUCLEOTIDE SEQUENCE</scope>
    <source>
        <strain evidence="3">CGMCC 1.16067</strain>
    </source>
</reference>